<dbReference type="Pfam" id="PF00583">
    <property type="entry name" value="Acetyltransf_1"/>
    <property type="match status" value="1"/>
</dbReference>
<evidence type="ECO:0000256" key="2">
    <source>
        <dbReference type="ARBA" id="ARBA00012888"/>
    </source>
</evidence>
<dbReference type="GO" id="GO:0046677">
    <property type="term" value="P:response to antibiotic"/>
    <property type="evidence" value="ECO:0007669"/>
    <property type="project" value="UniProtKB-KW"/>
</dbReference>
<dbReference type="InterPro" id="IPR016181">
    <property type="entry name" value="Acyl_CoA_acyltransferase"/>
</dbReference>
<evidence type="ECO:0000256" key="8">
    <source>
        <dbReference type="ARBA" id="ARBA00048923"/>
    </source>
</evidence>
<feature type="domain" description="N-acetyltransferase" evidence="9">
    <location>
        <begin position="1"/>
        <end position="145"/>
    </location>
</feature>
<dbReference type="RefSeq" id="WP_136577107.1">
    <property type="nucleotide sequence ID" value="NZ_STFF01000002.1"/>
</dbReference>
<evidence type="ECO:0000256" key="6">
    <source>
        <dbReference type="ARBA" id="ARBA00023315"/>
    </source>
</evidence>
<dbReference type="EMBL" id="STFF01000002">
    <property type="protein sequence ID" value="THU40354.1"/>
    <property type="molecule type" value="Genomic_DNA"/>
</dbReference>
<dbReference type="Gene3D" id="3.40.630.30">
    <property type="match status" value="1"/>
</dbReference>
<protein>
    <recommendedName>
        <fullName evidence="3">Aminoglycoside N(6')-acetyltransferase type 1</fullName>
        <ecNumber evidence="2">2.3.1.82</ecNumber>
    </recommendedName>
    <alternativeName>
        <fullName evidence="7">Aminoglycoside resistance protein</fullName>
    </alternativeName>
</protein>
<dbReference type="PIRSF" id="PIRSF000452">
    <property type="entry name" value="6-N-acetyltransf"/>
    <property type="match status" value="1"/>
</dbReference>
<dbReference type="Proteomes" id="UP000306918">
    <property type="component" value="Unassembled WGS sequence"/>
</dbReference>
<keyword evidence="6" id="KW-0012">Acyltransferase</keyword>
<sequence length="145" mass="16670">MTVELISTSNIKALAQLMLELWPDSSFDEELESCIIILNNDNDVCYLIKDKETYIAFIHLTVRLDYVEGANSSPVAYIEGLYVKENWRHLGIGKKMINLGTEWGRQKGCRQLASDTELNNVTSIEFHKRMGFFEANRIVCFIMDL</sequence>
<evidence type="ECO:0000256" key="7">
    <source>
        <dbReference type="ARBA" id="ARBA00029660"/>
    </source>
</evidence>
<comment type="catalytic activity">
    <reaction evidence="8">
        <text>kanamycin B + acetyl-CoA = N(6')-acetylkanamycin B + CoA + H(+)</text>
        <dbReference type="Rhea" id="RHEA:16449"/>
        <dbReference type="ChEBI" id="CHEBI:15378"/>
        <dbReference type="ChEBI" id="CHEBI:57287"/>
        <dbReference type="ChEBI" id="CHEBI:57288"/>
        <dbReference type="ChEBI" id="CHEBI:58390"/>
        <dbReference type="ChEBI" id="CHEBI:58549"/>
        <dbReference type="EC" id="2.3.1.82"/>
    </reaction>
</comment>
<gene>
    <name evidence="10" type="ORF">FAM09_10835</name>
</gene>
<comment type="caution">
    <text evidence="10">The sequence shown here is derived from an EMBL/GenBank/DDBJ whole genome shotgun (WGS) entry which is preliminary data.</text>
</comment>
<comment type="subunit">
    <text evidence="1">Homodimer.</text>
</comment>
<dbReference type="AlphaFoldDB" id="A0A4S8I1H7"/>
<proteinExistence type="predicted"/>
<keyword evidence="5" id="KW-0046">Antibiotic resistance</keyword>
<evidence type="ECO:0000313" key="11">
    <source>
        <dbReference type="Proteomes" id="UP000306918"/>
    </source>
</evidence>
<reference evidence="10 11" key="1">
    <citation type="submission" date="2019-04" db="EMBL/GenBank/DDBJ databases">
        <title>Niastella caeni sp. nov., isolated from activated sludge.</title>
        <authorList>
            <person name="Sheng M."/>
        </authorList>
    </citation>
    <scope>NUCLEOTIDE SEQUENCE [LARGE SCALE GENOMIC DNA]</scope>
    <source>
        <strain evidence="10 11">HX-2-15</strain>
    </source>
</reference>
<dbReference type="EC" id="2.3.1.82" evidence="2"/>
<keyword evidence="11" id="KW-1185">Reference proteome</keyword>
<evidence type="ECO:0000256" key="4">
    <source>
        <dbReference type="ARBA" id="ARBA00022679"/>
    </source>
</evidence>
<dbReference type="PANTHER" id="PTHR43072">
    <property type="entry name" value="N-ACETYLTRANSFERASE"/>
    <property type="match status" value="1"/>
</dbReference>
<evidence type="ECO:0000256" key="3">
    <source>
        <dbReference type="ARBA" id="ARBA00017677"/>
    </source>
</evidence>
<keyword evidence="4 10" id="KW-0808">Transferase</keyword>
<accession>A0A4S8I1H7</accession>
<organism evidence="10 11">
    <name type="scientific">Niastella caeni</name>
    <dbReference type="NCBI Taxonomy" id="2569763"/>
    <lineage>
        <taxon>Bacteria</taxon>
        <taxon>Pseudomonadati</taxon>
        <taxon>Bacteroidota</taxon>
        <taxon>Chitinophagia</taxon>
        <taxon>Chitinophagales</taxon>
        <taxon>Chitinophagaceae</taxon>
        <taxon>Niastella</taxon>
    </lineage>
</organism>
<name>A0A4S8I1H7_9BACT</name>
<evidence type="ECO:0000256" key="5">
    <source>
        <dbReference type="ARBA" id="ARBA00023251"/>
    </source>
</evidence>
<dbReference type="InterPro" id="IPR024170">
    <property type="entry name" value="Aminoglycoside_N6-AcTrfrase"/>
</dbReference>
<dbReference type="NCBIfam" id="NF043067">
    <property type="entry name" value="AAC_6p_group_E"/>
    <property type="match status" value="1"/>
</dbReference>
<dbReference type="PANTHER" id="PTHR43072:SF60">
    <property type="entry name" value="L-2,4-DIAMINOBUTYRIC ACID ACETYLTRANSFERASE"/>
    <property type="match status" value="1"/>
</dbReference>
<dbReference type="OrthoDB" id="9799096at2"/>
<dbReference type="InterPro" id="IPR000182">
    <property type="entry name" value="GNAT_dom"/>
</dbReference>
<dbReference type="CDD" id="cd04301">
    <property type="entry name" value="NAT_SF"/>
    <property type="match status" value="1"/>
</dbReference>
<evidence type="ECO:0000259" key="9">
    <source>
        <dbReference type="PROSITE" id="PS51186"/>
    </source>
</evidence>
<evidence type="ECO:0000313" key="10">
    <source>
        <dbReference type="EMBL" id="THU40354.1"/>
    </source>
</evidence>
<dbReference type="GO" id="GO:0047663">
    <property type="term" value="F:aminoglycoside 6'-N-acetyltransferase activity"/>
    <property type="evidence" value="ECO:0007669"/>
    <property type="project" value="UniProtKB-EC"/>
</dbReference>
<evidence type="ECO:0000256" key="1">
    <source>
        <dbReference type="ARBA" id="ARBA00011738"/>
    </source>
</evidence>
<dbReference type="SUPFAM" id="SSF55729">
    <property type="entry name" value="Acyl-CoA N-acyltransferases (Nat)"/>
    <property type="match status" value="1"/>
</dbReference>
<dbReference type="PROSITE" id="PS51186">
    <property type="entry name" value="GNAT"/>
    <property type="match status" value="1"/>
</dbReference>